<comment type="caution">
    <text evidence="1">The sequence shown here is derived from an EMBL/GenBank/DDBJ whole genome shotgun (WGS) entry which is preliminary data.</text>
</comment>
<name>A0A369VW09_9SPHN</name>
<evidence type="ECO:0000313" key="2">
    <source>
        <dbReference type="Proteomes" id="UP000253918"/>
    </source>
</evidence>
<organism evidence="1 2">
    <name type="scientific">Sphingomonas aracearum</name>
    <dbReference type="NCBI Taxonomy" id="2283317"/>
    <lineage>
        <taxon>Bacteria</taxon>
        <taxon>Pseudomonadati</taxon>
        <taxon>Pseudomonadota</taxon>
        <taxon>Alphaproteobacteria</taxon>
        <taxon>Sphingomonadales</taxon>
        <taxon>Sphingomonadaceae</taxon>
        <taxon>Sphingomonas</taxon>
    </lineage>
</organism>
<dbReference type="Proteomes" id="UP000253918">
    <property type="component" value="Unassembled WGS sequence"/>
</dbReference>
<sequence>MLHPYSLAVQRPWYVSGDGIHETALGFNVLRREIVRTIIGRIINGAYPAKPFEALLVEKAEATAYFGDKQAALNALSALPDTSYRTVMLARVNAVAAPIDQVQIALGSTASRTTPNWNVVPTAATAGSSLSSLTRVDGAVAVGVSVLVTGAGTSVSASGGTDTGYDSGPVPDDISVQSVRADTGVTWSIEITVPGSGYTVEALSNQVGTFATRTAAISVNGSTRTRNPSDNLVVDTWTGIAPIGGKITVTLTTAAGSSRSYLSMIRLTRTQ</sequence>
<keyword evidence="2" id="KW-1185">Reference proteome</keyword>
<dbReference type="EMBL" id="QQNB01000001">
    <property type="protein sequence ID" value="RDE06528.1"/>
    <property type="molecule type" value="Genomic_DNA"/>
</dbReference>
<evidence type="ECO:0000313" key="1">
    <source>
        <dbReference type="EMBL" id="RDE06528.1"/>
    </source>
</evidence>
<protein>
    <submittedName>
        <fullName evidence="1">Uncharacterized protein</fullName>
    </submittedName>
</protein>
<reference evidence="1 2" key="1">
    <citation type="submission" date="2018-07" db="EMBL/GenBank/DDBJ databases">
        <title>a novel species of Sphingomonas isolated from the rhizosphere soil of Araceae plant.</title>
        <authorList>
            <person name="Zhiyong W."/>
            <person name="Qinglan Z."/>
            <person name="Zhiwei F."/>
            <person name="Ding X."/>
            <person name="Gejiao W."/>
            <person name="Shixue Z."/>
        </authorList>
    </citation>
    <scope>NUCLEOTIDE SEQUENCE [LARGE SCALE GENOMIC DNA]</scope>
    <source>
        <strain evidence="1 2">WZY 27</strain>
    </source>
</reference>
<gene>
    <name evidence="1" type="ORF">DVW87_02120</name>
</gene>
<proteinExistence type="predicted"/>
<dbReference type="RefSeq" id="WP_114686112.1">
    <property type="nucleotide sequence ID" value="NZ_QQNB01000001.1"/>
</dbReference>
<dbReference type="AlphaFoldDB" id="A0A369VW09"/>
<accession>A0A369VW09</accession>